<name>A0A3S8R3R7_9FLAO</name>
<dbReference type="Pfam" id="PF22322">
    <property type="entry name" value="DUF6973"/>
    <property type="match status" value="1"/>
</dbReference>
<dbReference type="KEGG" id="tsig:D6T69_02690"/>
<evidence type="ECO:0000259" key="1">
    <source>
        <dbReference type="Pfam" id="PF22322"/>
    </source>
</evidence>
<feature type="domain" description="DUF6973" evidence="1">
    <location>
        <begin position="232"/>
        <end position="341"/>
    </location>
</feature>
<dbReference type="AlphaFoldDB" id="A0A3S8R3R7"/>
<protein>
    <recommendedName>
        <fullName evidence="1">DUF6973 domain-containing protein</fullName>
    </recommendedName>
</protein>
<keyword evidence="3" id="KW-1185">Reference proteome</keyword>
<gene>
    <name evidence="2" type="ORF">D6T69_02690</name>
</gene>
<dbReference type="Proteomes" id="UP000274593">
    <property type="component" value="Chromosome"/>
</dbReference>
<dbReference type="InterPro" id="IPR054246">
    <property type="entry name" value="DUF6973"/>
</dbReference>
<dbReference type="RefSeq" id="WP_125066334.1">
    <property type="nucleotide sequence ID" value="NZ_CP032548.1"/>
</dbReference>
<evidence type="ECO:0000313" key="2">
    <source>
        <dbReference type="EMBL" id="AZJ34494.1"/>
    </source>
</evidence>
<proteinExistence type="predicted"/>
<evidence type="ECO:0000313" key="3">
    <source>
        <dbReference type="Proteomes" id="UP000274593"/>
    </source>
</evidence>
<accession>A0A3S8R3R7</accession>
<dbReference type="EMBL" id="CP032548">
    <property type="protein sequence ID" value="AZJ34494.1"/>
    <property type="molecule type" value="Genomic_DNA"/>
</dbReference>
<reference evidence="2 3" key="1">
    <citation type="submission" date="2018-09" db="EMBL/GenBank/DDBJ databases">
        <title>Insights into the microbiota of Asian seabass (Lates calcarifer) with tenacibaculosis symptoms and description of sp. nov. Tenacibaculum singaporense.</title>
        <authorList>
            <person name="Miyake S."/>
            <person name="Soh M."/>
            <person name="Azman M.N."/>
            <person name="Ngoh S.Y."/>
            <person name="Orban L."/>
        </authorList>
    </citation>
    <scope>NUCLEOTIDE SEQUENCE [LARGE SCALE GENOMIC DNA]</scope>
    <source>
        <strain evidence="2 3">DSM 106434</strain>
    </source>
</reference>
<organism evidence="2 3">
    <name type="scientific">Tenacibaculum singaporense</name>
    <dbReference type="NCBI Taxonomy" id="2358479"/>
    <lineage>
        <taxon>Bacteria</taxon>
        <taxon>Pseudomonadati</taxon>
        <taxon>Bacteroidota</taxon>
        <taxon>Flavobacteriia</taxon>
        <taxon>Flavobacteriales</taxon>
        <taxon>Flavobacteriaceae</taxon>
        <taxon>Tenacibaculum</taxon>
    </lineage>
</organism>
<sequence length="353" mass="40479">MKKRNKQIANLLKLGVFLFGISLLLWNCQDETTTFIDIEIAKAHAWFNKNHNPLLEENTFFIGEANWDKVIIINQEVYVPLGNSSPTQINSSNGEIKYIYLYLLFQKEAQGNYIEEFKVFISDKLTNVFEESKNVEEITFSSSNVLLRSSFNSFSINKETNLQERGEDCEIVDWYLVTYVDGKELSREYLYSKVVCEKDSILPEGGGGGSSSPEDDQSYDDWNRLTECEKEFFKSNPSTVFSITENRKKAEEATSRLFPNCGLRNTLADAFRHAYFSALNTKSIGYSNASKLGDAHECETPSSELDEKIMDLKNNSWGYNYSLNHLNLIESQFYKDFISANQNNEIKTLKTCN</sequence>